<dbReference type="EMBL" id="JMSN01000039">
    <property type="protein sequence ID" value="KDN45913.1"/>
    <property type="molecule type" value="Genomic_DNA"/>
</dbReference>
<comment type="caution">
    <text evidence="1">The sequence shown here is derived from an EMBL/GenBank/DDBJ whole genome shotgun (WGS) entry which is preliminary data.</text>
</comment>
<evidence type="ECO:0000313" key="2">
    <source>
        <dbReference type="Proteomes" id="UP000027361"/>
    </source>
</evidence>
<sequence length="164" mass="18560">MCRIARRPRRSSIWVRVPVRLCFPHAPRRGRRHTQGRRRCVPACLRRDAYFPVLSNGRALKRQGALWQQNREVVLPLLPLWLPCHASSLCRKARRDDACRWVSCVYLGGQTRLGNDPACSVMRARSASAPRGQPVIVGDGLAGRIVKQRSCRGEYDARGSLGYT</sequence>
<proteinExistence type="predicted"/>
<dbReference type="GeneID" id="25261320"/>
<dbReference type="RefSeq" id="XP_013243351.1">
    <property type="nucleotide sequence ID" value="XM_013387897.1"/>
</dbReference>
<evidence type="ECO:0000313" key="1">
    <source>
        <dbReference type="EMBL" id="KDN45913.1"/>
    </source>
</evidence>
<reference evidence="1 2" key="1">
    <citation type="submission" date="2014-05" db="EMBL/GenBank/DDBJ databases">
        <title>Draft genome sequence of a rare smut relative, Tilletiaria anomala UBC 951.</title>
        <authorList>
            <consortium name="DOE Joint Genome Institute"/>
            <person name="Toome M."/>
            <person name="Kuo A."/>
            <person name="Henrissat B."/>
            <person name="Lipzen A."/>
            <person name="Tritt A."/>
            <person name="Yoshinaga Y."/>
            <person name="Zane M."/>
            <person name="Barry K."/>
            <person name="Grigoriev I.V."/>
            <person name="Spatafora J.W."/>
            <person name="Aimea M.C."/>
        </authorList>
    </citation>
    <scope>NUCLEOTIDE SEQUENCE [LARGE SCALE GENOMIC DNA]</scope>
    <source>
        <strain evidence="1 2">UBC 951</strain>
    </source>
</reference>
<dbReference type="AlphaFoldDB" id="A0A066W061"/>
<organism evidence="1 2">
    <name type="scientific">Tilletiaria anomala (strain ATCC 24038 / CBS 436.72 / UBC 951)</name>
    <dbReference type="NCBI Taxonomy" id="1037660"/>
    <lineage>
        <taxon>Eukaryota</taxon>
        <taxon>Fungi</taxon>
        <taxon>Dikarya</taxon>
        <taxon>Basidiomycota</taxon>
        <taxon>Ustilaginomycotina</taxon>
        <taxon>Exobasidiomycetes</taxon>
        <taxon>Georgefischeriales</taxon>
        <taxon>Tilletiariaceae</taxon>
        <taxon>Tilletiaria</taxon>
    </lineage>
</organism>
<dbReference type="InParanoid" id="A0A066W061"/>
<protein>
    <submittedName>
        <fullName evidence="1">Uncharacterized protein</fullName>
    </submittedName>
</protein>
<accession>A0A066W061</accession>
<gene>
    <name evidence="1" type="ORF">K437DRAFT_114081</name>
</gene>
<name>A0A066W061_TILAU</name>
<keyword evidence="2" id="KW-1185">Reference proteome</keyword>
<dbReference type="HOGENOM" id="CLU_1620224_0_0_1"/>
<dbReference type="Proteomes" id="UP000027361">
    <property type="component" value="Unassembled WGS sequence"/>
</dbReference>